<dbReference type="EMBL" id="DRWN01000017">
    <property type="protein sequence ID" value="HHK67874.1"/>
    <property type="molecule type" value="Genomic_DNA"/>
</dbReference>
<evidence type="ECO:0000313" key="3">
    <source>
        <dbReference type="EMBL" id="HHK67874.1"/>
    </source>
</evidence>
<dbReference type="InterPro" id="IPR003777">
    <property type="entry name" value="XdhC_CoxI"/>
</dbReference>
<evidence type="ECO:0000259" key="1">
    <source>
        <dbReference type="Pfam" id="PF02625"/>
    </source>
</evidence>
<accession>A0A7C5QIP3</accession>
<dbReference type="InterPro" id="IPR027051">
    <property type="entry name" value="XdhC_Rossmann_dom"/>
</dbReference>
<protein>
    <submittedName>
        <fullName evidence="3">XdhC family protein</fullName>
    </submittedName>
</protein>
<dbReference type="PANTHER" id="PTHR30388">
    <property type="entry name" value="ALDEHYDE OXIDOREDUCTASE MOLYBDENUM COFACTOR ASSEMBLY PROTEIN"/>
    <property type="match status" value="1"/>
</dbReference>
<organism evidence="3">
    <name type="scientific">Caldiarchaeum subterraneum</name>
    <dbReference type="NCBI Taxonomy" id="311458"/>
    <lineage>
        <taxon>Archaea</taxon>
        <taxon>Nitrososphaerota</taxon>
        <taxon>Candidatus Caldarchaeales</taxon>
        <taxon>Candidatus Caldarchaeaceae</taxon>
        <taxon>Candidatus Caldarchaeum</taxon>
    </lineage>
</organism>
<feature type="domain" description="XdhC Rossmann" evidence="2">
    <location>
        <begin position="110"/>
        <end position="245"/>
    </location>
</feature>
<dbReference type="PANTHER" id="PTHR30388:SF6">
    <property type="entry name" value="XANTHINE DEHYDROGENASE SUBUNIT A-RELATED"/>
    <property type="match status" value="1"/>
</dbReference>
<reference evidence="3" key="1">
    <citation type="journal article" date="2020" name="mSystems">
        <title>Genome- and Community-Level Interaction Insights into Carbon Utilization and Element Cycling Functions of Hydrothermarchaeota in Hydrothermal Sediment.</title>
        <authorList>
            <person name="Zhou Z."/>
            <person name="Liu Y."/>
            <person name="Xu W."/>
            <person name="Pan J."/>
            <person name="Luo Z.H."/>
            <person name="Li M."/>
        </authorList>
    </citation>
    <scope>NUCLEOTIDE SEQUENCE [LARGE SCALE GENOMIC DNA]</scope>
    <source>
        <strain evidence="3">SpSt-1056</strain>
    </source>
</reference>
<gene>
    <name evidence="3" type="ORF">ENM11_01790</name>
</gene>
<sequence>MDNLAFYNKVGELISAQKKFCIATVVKTVGHTSGKVGSKAIILEDGKGLFGWVGGGCVETTVLHEALKTIEEGRSRTIYLEMEDELRGTGVPCGGSMEVYLEPVLPRKQLLLVGHGSIVESLAKLGKMLDYKVVVADPEGMFKNLDEVDQYVTDPDLKDVKIDSRTAMVVSTMHKLDHKYIKAGLDGGAWYIGLIASKKRAGIVFETLTRMGVDERSLRRVSSPAGIDIGAVKPEEIALSIIAEIVMLDKGGTGKLLREVKSAEPETIDIVSEATGETVGPVC</sequence>
<dbReference type="Pfam" id="PF13478">
    <property type="entry name" value="XdhC_C"/>
    <property type="match status" value="1"/>
</dbReference>
<dbReference type="InterPro" id="IPR052698">
    <property type="entry name" value="MoCofactor_Util/Proc"/>
</dbReference>
<proteinExistence type="predicted"/>
<dbReference type="Gene3D" id="3.40.50.720">
    <property type="entry name" value="NAD(P)-binding Rossmann-like Domain"/>
    <property type="match status" value="1"/>
</dbReference>
<feature type="domain" description="XdhC- CoxI" evidence="1">
    <location>
        <begin position="14"/>
        <end position="78"/>
    </location>
</feature>
<dbReference type="Pfam" id="PF02625">
    <property type="entry name" value="XdhC_CoxI"/>
    <property type="match status" value="1"/>
</dbReference>
<evidence type="ECO:0000259" key="2">
    <source>
        <dbReference type="Pfam" id="PF13478"/>
    </source>
</evidence>
<dbReference type="AlphaFoldDB" id="A0A7C5QIP3"/>
<name>A0A7C5QIP3_CALS0</name>
<comment type="caution">
    <text evidence="3">The sequence shown here is derived from an EMBL/GenBank/DDBJ whole genome shotgun (WGS) entry which is preliminary data.</text>
</comment>